<comment type="caution">
    <text evidence="1">The sequence shown here is derived from an EMBL/GenBank/DDBJ whole genome shotgun (WGS) entry which is preliminary data.</text>
</comment>
<sequence length="111" mass="12072">MSCYPGCAQVGELYACGAQLIVLAGGLTAALIAVAESEDTSVDDFCKKHTALCAKGGVQNKENEYVRDARLRADPCGWLQEQYAGADASEREKIRLAQKFLGCRNKQKRKT</sequence>
<proteinExistence type="predicted"/>
<evidence type="ECO:0000313" key="2">
    <source>
        <dbReference type="Proteomes" id="UP000256345"/>
    </source>
</evidence>
<evidence type="ECO:0000313" key="1">
    <source>
        <dbReference type="EMBL" id="REG36446.1"/>
    </source>
</evidence>
<reference evidence="1 2" key="1">
    <citation type="submission" date="2018-08" db="EMBL/GenBank/DDBJ databases">
        <title>Genomic Encyclopedia of Archaeal and Bacterial Type Strains, Phase II (KMG-II): from individual species to whole genera.</title>
        <authorList>
            <person name="Goeker M."/>
        </authorList>
    </citation>
    <scope>NUCLEOTIDE SEQUENCE [LARGE SCALE GENOMIC DNA]</scope>
    <source>
        <strain evidence="1 2">DSM 2261</strain>
    </source>
</reference>
<evidence type="ECO:0008006" key="3">
    <source>
        <dbReference type="Google" id="ProtNLM"/>
    </source>
</evidence>
<gene>
    <name evidence="1" type="ORF">ATI61_102824</name>
</gene>
<organism evidence="1 2">
    <name type="scientific">Archangium gephyra</name>
    <dbReference type="NCBI Taxonomy" id="48"/>
    <lineage>
        <taxon>Bacteria</taxon>
        <taxon>Pseudomonadati</taxon>
        <taxon>Myxococcota</taxon>
        <taxon>Myxococcia</taxon>
        <taxon>Myxococcales</taxon>
        <taxon>Cystobacterineae</taxon>
        <taxon>Archangiaceae</taxon>
        <taxon>Archangium</taxon>
    </lineage>
</organism>
<keyword evidence="2" id="KW-1185">Reference proteome</keyword>
<dbReference type="EMBL" id="QUMU01000002">
    <property type="protein sequence ID" value="REG36446.1"/>
    <property type="molecule type" value="Genomic_DNA"/>
</dbReference>
<name>A0ABX9KA30_9BACT</name>
<protein>
    <recommendedName>
        <fullName evidence="3">Lipoprotein</fullName>
    </recommendedName>
</protein>
<dbReference type="Proteomes" id="UP000256345">
    <property type="component" value="Unassembled WGS sequence"/>
</dbReference>
<accession>A0ABX9KA30</accession>